<comment type="subcellular location">
    <subcellularLocation>
        <location evidence="1">Nucleus</location>
    </subcellularLocation>
</comment>
<evidence type="ECO:0000256" key="1">
    <source>
        <dbReference type="ARBA" id="ARBA00004123"/>
    </source>
</evidence>
<dbReference type="PANTHER" id="PTHR47338:SF20">
    <property type="entry name" value="ZN(II)2CYS6 TRANSCRIPTION FACTOR (EUROFUNG)"/>
    <property type="match status" value="1"/>
</dbReference>
<keyword evidence="3" id="KW-0805">Transcription regulation</keyword>
<dbReference type="EMBL" id="LHQQ01000261">
    <property type="protein sequence ID" value="KOS38270.1"/>
    <property type="molecule type" value="Genomic_DNA"/>
</dbReference>
<keyword evidence="7" id="KW-1185">Reference proteome</keyword>
<evidence type="ECO:0000313" key="6">
    <source>
        <dbReference type="EMBL" id="KOS38270.1"/>
    </source>
</evidence>
<evidence type="ECO:0000313" key="7">
    <source>
        <dbReference type="Proteomes" id="UP000037696"/>
    </source>
</evidence>
<proteinExistence type="predicted"/>
<gene>
    <name evidence="6" type="ORF">ACN38_g10896</name>
</gene>
<dbReference type="OrthoDB" id="3862662at2759"/>
<evidence type="ECO:0000256" key="3">
    <source>
        <dbReference type="ARBA" id="ARBA00023015"/>
    </source>
</evidence>
<dbReference type="PANTHER" id="PTHR47338">
    <property type="entry name" value="ZN(II)2CYS6 TRANSCRIPTION FACTOR (EUROFUNG)-RELATED"/>
    <property type="match status" value="1"/>
</dbReference>
<comment type="caution">
    <text evidence="6">The sequence shown here is derived from an EMBL/GenBank/DDBJ whole genome shotgun (WGS) entry which is preliminary data.</text>
</comment>
<organism evidence="6 7">
    <name type="scientific">Penicillium nordicum</name>
    <dbReference type="NCBI Taxonomy" id="229535"/>
    <lineage>
        <taxon>Eukaryota</taxon>
        <taxon>Fungi</taxon>
        <taxon>Dikarya</taxon>
        <taxon>Ascomycota</taxon>
        <taxon>Pezizomycotina</taxon>
        <taxon>Eurotiomycetes</taxon>
        <taxon>Eurotiomycetidae</taxon>
        <taxon>Eurotiales</taxon>
        <taxon>Aspergillaceae</taxon>
        <taxon>Penicillium</taxon>
    </lineage>
</organism>
<dbReference type="AlphaFoldDB" id="A0A0M8P133"/>
<dbReference type="CDD" id="cd12148">
    <property type="entry name" value="fungal_TF_MHR"/>
    <property type="match status" value="1"/>
</dbReference>
<dbReference type="GO" id="GO:0005634">
    <property type="term" value="C:nucleus"/>
    <property type="evidence" value="ECO:0007669"/>
    <property type="project" value="UniProtKB-SubCell"/>
</dbReference>
<evidence type="ECO:0000256" key="2">
    <source>
        <dbReference type="ARBA" id="ARBA00022723"/>
    </source>
</evidence>
<evidence type="ECO:0000256" key="4">
    <source>
        <dbReference type="ARBA" id="ARBA00023163"/>
    </source>
</evidence>
<reference evidence="6 7" key="1">
    <citation type="submission" date="2015-08" db="EMBL/GenBank/DDBJ databases">
        <title>Genome sequencing of Penicillium nordicum.</title>
        <authorList>
            <person name="Nguyen H.D."/>
            <person name="Seifert K.A."/>
        </authorList>
    </citation>
    <scope>NUCLEOTIDE SEQUENCE [LARGE SCALE GENOMIC DNA]</scope>
    <source>
        <strain evidence="6 7">DAOMC 185683</strain>
    </source>
</reference>
<sequence length="406" mass="45601">MPVCIVRQVLQLIHQTGQLVDDLSARYFQGPHRHPPVCSRPYFYSNLITLGAIPSAEFSVLLLTICLNVTAGPVDQQSLRRTTNNLVTLVQESYPTSIPLIQSRLLLAVYDYTHGRPEDAFQAIAGCSRMAYAARIHLHFLPACRKDSITSSANIKARLEPDGPLQATEAANTWWGIIICEWAFFCEVAVPEQPLVITIPDGDVLLPTEPETPRPGDCVRQDAVPTHGAYIPVSCIVSLDVRGFGRTAQAAWLLDQVFKTLEIPGLHPRLTQLQGLDVTIQTFLGVLLQQCYSEENPTEFCQAIAMTIRSLFVMHRNIPRQTLQILDPKYRSLEYWRNRSHTVLDTATRMVLDIVETHGSSDLVPPSYSYAIRAALEYIYAKPDWKDDSVLRSVEDRLRVSLDHVN</sequence>
<protein>
    <recommendedName>
        <fullName evidence="8">Transcription factor domain-containing protein</fullName>
    </recommendedName>
</protein>
<name>A0A0M8P133_9EURO</name>
<dbReference type="GO" id="GO:0046872">
    <property type="term" value="F:metal ion binding"/>
    <property type="evidence" value="ECO:0007669"/>
    <property type="project" value="UniProtKB-KW"/>
</dbReference>
<accession>A0A0M8P133</accession>
<dbReference type="GO" id="GO:0000981">
    <property type="term" value="F:DNA-binding transcription factor activity, RNA polymerase II-specific"/>
    <property type="evidence" value="ECO:0007669"/>
    <property type="project" value="InterPro"/>
</dbReference>
<evidence type="ECO:0008006" key="8">
    <source>
        <dbReference type="Google" id="ProtNLM"/>
    </source>
</evidence>
<keyword evidence="2" id="KW-0479">Metal-binding</keyword>
<evidence type="ECO:0000256" key="5">
    <source>
        <dbReference type="ARBA" id="ARBA00023242"/>
    </source>
</evidence>
<keyword evidence="5" id="KW-0539">Nucleus</keyword>
<keyword evidence="4" id="KW-0804">Transcription</keyword>
<dbReference type="Proteomes" id="UP000037696">
    <property type="component" value="Unassembled WGS sequence"/>
</dbReference>
<dbReference type="InterPro" id="IPR050815">
    <property type="entry name" value="TF_fung"/>
</dbReference>